<protein>
    <submittedName>
        <fullName evidence="3">Synaptobrevin, longin-like domain protein</fullName>
    </submittedName>
</protein>
<name>A0A699JJR1_TANCI</name>
<keyword evidence="1" id="KW-0175">Coiled coil</keyword>
<dbReference type="EMBL" id="BKCJ010415664">
    <property type="protein sequence ID" value="GFA38954.1"/>
    <property type="molecule type" value="Genomic_DNA"/>
</dbReference>
<evidence type="ECO:0000256" key="2">
    <source>
        <dbReference type="SAM" id="MobiDB-lite"/>
    </source>
</evidence>
<comment type="caution">
    <text evidence="3">The sequence shown here is derived from an EMBL/GenBank/DDBJ whole genome shotgun (WGS) entry which is preliminary data.</text>
</comment>
<evidence type="ECO:0000256" key="1">
    <source>
        <dbReference type="SAM" id="Coils"/>
    </source>
</evidence>
<feature type="region of interest" description="Disordered" evidence="2">
    <location>
        <begin position="125"/>
        <end position="146"/>
    </location>
</feature>
<feature type="coiled-coil region" evidence="1">
    <location>
        <begin position="155"/>
        <end position="214"/>
    </location>
</feature>
<proteinExistence type="predicted"/>
<organism evidence="3">
    <name type="scientific">Tanacetum cinerariifolium</name>
    <name type="common">Dalmatian daisy</name>
    <name type="synonym">Chrysanthemum cinerariifolium</name>
    <dbReference type="NCBI Taxonomy" id="118510"/>
    <lineage>
        <taxon>Eukaryota</taxon>
        <taxon>Viridiplantae</taxon>
        <taxon>Streptophyta</taxon>
        <taxon>Embryophyta</taxon>
        <taxon>Tracheophyta</taxon>
        <taxon>Spermatophyta</taxon>
        <taxon>Magnoliopsida</taxon>
        <taxon>eudicotyledons</taxon>
        <taxon>Gunneridae</taxon>
        <taxon>Pentapetalae</taxon>
        <taxon>asterids</taxon>
        <taxon>campanulids</taxon>
        <taxon>Asterales</taxon>
        <taxon>Asteraceae</taxon>
        <taxon>Asteroideae</taxon>
        <taxon>Anthemideae</taxon>
        <taxon>Anthemidinae</taxon>
        <taxon>Tanacetum</taxon>
    </lineage>
</organism>
<dbReference type="AlphaFoldDB" id="A0A699JJR1"/>
<feature type="compositionally biased region" description="Polar residues" evidence="2">
    <location>
        <begin position="125"/>
        <end position="143"/>
    </location>
</feature>
<reference evidence="3" key="1">
    <citation type="journal article" date="2019" name="Sci. Rep.">
        <title>Draft genome of Tanacetum cinerariifolium, the natural source of mosquito coil.</title>
        <authorList>
            <person name="Yamashiro T."/>
            <person name="Shiraishi A."/>
            <person name="Satake H."/>
            <person name="Nakayama K."/>
        </authorList>
    </citation>
    <scope>NUCLEOTIDE SEQUENCE</scope>
</reference>
<gene>
    <name evidence="3" type="ORF">Tci_610926</name>
</gene>
<sequence length="522" mass="60018">MSTPTFAKTHNLVAYLEYPAKVKTVNDEVQTRVNIKESFIRRTLRLDNANGISRLTNVEIFEGLAKMSAKTTSWNEFNSTMPSAIICLATNQKFNFSRYILLSLINNIEAGVPFFMFPRKHTQESKVPSTESLAEQTLPSSFNDPLPSDENSLKLKELMDLCTNLSNKSLELESEIFDIMSTYQERIKKLESRVERLEEENKVLKELKSVHSTDDVDEPIMEKEKSSKQGRKFTDIDVDVEINLEKAQAEAYNLDLDHQEKVLSMMDVNDEESADVEEVLEVVEATKVITEVVTTAGATKVSVPRKRRGVIIQDPKETTTTATVQPKVQAKDKGKAILIEKPKPLKRQVQIELDREVNEGVKVPETEVRQEKDVEVESSKEKIIPDDDDDVYTDATPLASKIPIVDYKIHTERNRPYFEIIRADGKHMLFISFSTAMKNFDREDLESLWKIVKDRFEKTEPKNYSDDYLLNTLNIMFEKPNVEASVWKDQKGRRLQVEDESEMLLELLRLVRRQLIEGYVPQ</sequence>
<accession>A0A699JJR1</accession>
<evidence type="ECO:0000313" key="3">
    <source>
        <dbReference type="EMBL" id="GFA38954.1"/>
    </source>
</evidence>